<dbReference type="OrthoDB" id="5348404at2759"/>
<dbReference type="Pfam" id="PF16294">
    <property type="entry name" value="RSB_motif"/>
    <property type="match status" value="1"/>
</dbReference>
<dbReference type="InterPro" id="IPR032552">
    <property type="entry name" value="RSB_motif"/>
</dbReference>
<feature type="region of interest" description="Disordered" evidence="1">
    <location>
        <begin position="620"/>
        <end position="681"/>
    </location>
</feature>
<comment type="caution">
    <text evidence="3">The sequence shown here is derived from an EMBL/GenBank/DDBJ whole genome shotgun (WGS) entry which is preliminary data.</text>
</comment>
<feature type="region of interest" description="Disordered" evidence="1">
    <location>
        <begin position="51"/>
        <end position="492"/>
    </location>
</feature>
<organism evidence="3 4">
    <name type="scientific">Dimorphilus gyrociliatus</name>
    <dbReference type="NCBI Taxonomy" id="2664684"/>
    <lineage>
        <taxon>Eukaryota</taxon>
        <taxon>Metazoa</taxon>
        <taxon>Spiralia</taxon>
        <taxon>Lophotrochozoa</taxon>
        <taxon>Annelida</taxon>
        <taxon>Polychaeta</taxon>
        <taxon>Polychaeta incertae sedis</taxon>
        <taxon>Dinophilidae</taxon>
        <taxon>Dimorphilus</taxon>
    </lineage>
</organism>
<dbReference type="Proteomes" id="UP000549394">
    <property type="component" value="Unassembled WGS sequence"/>
</dbReference>
<dbReference type="InterPro" id="IPR035979">
    <property type="entry name" value="RBD_domain_sf"/>
</dbReference>
<feature type="compositionally biased region" description="Basic residues" evidence="1">
    <location>
        <begin position="863"/>
        <end position="876"/>
    </location>
</feature>
<dbReference type="GO" id="GO:0061574">
    <property type="term" value="C:ASAP complex"/>
    <property type="evidence" value="ECO:0007669"/>
    <property type="project" value="TreeGrafter"/>
</dbReference>
<feature type="compositionally biased region" description="Basic and acidic residues" evidence="1">
    <location>
        <begin position="80"/>
        <end position="106"/>
    </location>
</feature>
<dbReference type="GO" id="GO:0071011">
    <property type="term" value="C:precatalytic spliceosome"/>
    <property type="evidence" value="ECO:0007669"/>
    <property type="project" value="TreeGrafter"/>
</dbReference>
<feature type="compositionally biased region" description="Basic and acidic residues" evidence="1">
    <location>
        <begin position="877"/>
        <end position="902"/>
    </location>
</feature>
<protein>
    <submittedName>
        <fullName evidence="3">DgyrCDS6688</fullName>
    </submittedName>
</protein>
<feature type="compositionally biased region" description="Basic and acidic residues" evidence="1">
    <location>
        <begin position="176"/>
        <end position="432"/>
    </location>
</feature>
<evidence type="ECO:0000259" key="2">
    <source>
        <dbReference type="PROSITE" id="PS50800"/>
    </source>
</evidence>
<dbReference type="InterPro" id="IPR003034">
    <property type="entry name" value="SAP_dom"/>
</dbReference>
<feature type="compositionally biased region" description="Basic and acidic residues" evidence="1">
    <location>
        <begin position="784"/>
        <end position="844"/>
    </location>
</feature>
<feature type="compositionally biased region" description="Basic residues" evidence="1">
    <location>
        <begin position="964"/>
        <end position="973"/>
    </location>
</feature>
<dbReference type="GO" id="GO:0008380">
    <property type="term" value="P:RNA splicing"/>
    <property type="evidence" value="ECO:0007669"/>
    <property type="project" value="TreeGrafter"/>
</dbReference>
<dbReference type="GO" id="GO:0003723">
    <property type="term" value="F:RNA binding"/>
    <property type="evidence" value="ECO:0007669"/>
    <property type="project" value="TreeGrafter"/>
</dbReference>
<dbReference type="Pfam" id="PF02037">
    <property type="entry name" value="SAP"/>
    <property type="match status" value="1"/>
</dbReference>
<accession>A0A7I8VR21</accession>
<proteinExistence type="predicted"/>
<dbReference type="InterPro" id="IPR052793">
    <property type="entry name" value="EJC-associated_protein"/>
</dbReference>
<dbReference type="EMBL" id="CAJFCJ010000007">
    <property type="protein sequence ID" value="CAD5117946.1"/>
    <property type="molecule type" value="Genomic_DNA"/>
</dbReference>
<dbReference type="PANTHER" id="PTHR46589:SF1">
    <property type="entry name" value="APOPTOTIC CHROMATIN CONDENSATION INDUCER IN THE NUCLEUS"/>
    <property type="match status" value="1"/>
</dbReference>
<feature type="compositionally biased region" description="Basic and acidic residues" evidence="1">
    <location>
        <begin position="51"/>
        <end position="67"/>
    </location>
</feature>
<feature type="domain" description="SAP" evidence="2">
    <location>
        <begin position="13"/>
        <end position="47"/>
    </location>
</feature>
<dbReference type="CDD" id="cd12432">
    <property type="entry name" value="RRM_ACINU"/>
    <property type="match status" value="1"/>
</dbReference>
<dbReference type="PROSITE" id="PS50800">
    <property type="entry name" value="SAP"/>
    <property type="match status" value="1"/>
</dbReference>
<gene>
    <name evidence="3" type="ORF">DGYR_LOCUS6407</name>
</gene>
<evidence type="ECO:0000313" key="3">
    <source>
        <dbReference type="EMBL" id="CAD5117946.1"/>
    </source>
</evidence>
<dbReference type="Gene3D" id="3.30.70.330">
    <property type="match status" value="1"/>
</dbReference>
<feature type="compositionally biased region" description="Basic and acidic residues" evidence="1">
    <location>
        <begin position="659"/>
        <end position="674"/>
    </location>
</feature>
<feature type="region of interest" description="Disordered" evidence="1">
    <location>
        <begin position="784"/>
        <end position="973"/>
    </location>
</feature>
<feature type="compositionally biased region" description="Basic and acidic residues" evidence="1">
    <location>
        <begin position="915"/>
        <end position="963"/>
    </location>
</feature>
<evidence type="ECO:0000256" key="1">
    <source>
        <dbReference type="SAM" id="MobiDB-lite"/>
    </source>
</evidence>
<dbReference type="InterPro" id="IPR034257">
    <property type="entry name" value="Acinus_RRM"/>
</dbReference>
<reference evidence="3 4" key="1">
    <citation type="submission" date="2020-08" db="EMBL/GenBank/DDBJ databases">
        <authorList>
            <person name="Hejnol A."/>
        </authorList>
    </citation>
    <scope>NUCLEOTIDE SEQUENCE [LARGE SCALE GENOMIC DNA]</scope>
</reference>
<feature type="compositionally biased region" description="Polar residues" evidence="1">
    <location>
        <begin position="438"/>
        <end position="447"/>
    </location>
</feature>
<dbReference type="SUPFAM" id="SSF68906">
    <property type="entry name" value="SAP domain"/>
    <property type="match status" value="1"/>
</dbReference>
<dbReference type="InterPro" id="IPR012677">
    <property type="entry name" value="Nucleotide-bd_a/b_plait_sf"/>
</dbReference>
<sequence>MEKEVFKIGGKAINELRVVDLKKELESRGLSKSGSKTELIKRLKAKMRIERLHSDASEDEIPNRKLSESVGEQSDFVKQYLEKQQRTYTQMRHEKEQYQVLKKESENEQSDSDTFQKHEGKKVKRKIQPEQTSSDEEKSVGNTSMGESREEIQQSDQDNEKEEIQKSAKEKKKDKKLKEKEEKRLREEAARKEIEDARRLKEEEEDRLLMEEERIRKEKEEERIRKEKEEERIRKEKEEEKIRKEKEEERIRKEKEEERIRKEKEEERMRKEKEEEKMRKEKEEERMRKEKEEEKMRKEKEEEKMRKEKEEERIRKEKEKERIRKEKEERIRKEKEEEMIRKEEEEERIRKEKEEERIRKEKEEERIRKEKEEERIRKEKEEERIRKEKEEERIRKEKEERILKEKEGEMKKLEQEKSKQGKVVPKLDEPAVRDLQGGRQSNTENVTSSSSSSEGESDSKSESTAERQGNVSNESEEDKRQDPQDDINEEKFQVSVQNQLALGFKVVVERIIDISQTKTKREERELNQRKQLPKRITSSSIKEMFGHIKPQPSHSKITTEDSDGEQHKVLTSIDDITRTIVQDVKRTDDFDLDESNEISMEVGSDTSDGVLESRNDARVVEFKKDGDHPQITTKRKPISPPSSESASKKRIVSTTRQSSKLDIDDSLKPIKEKSPSPARHPTSRVLLVRNLVRPFTVSQLKNILSRHGPIIDEYFWIDNIKTHCYSMYETQELAVETRDSLHNSRWPSSNPKLLTVDFATEEDIYRHLLSDKPDIAKTMDIAKGRADEEISRSEKPEEENPPKRWTSKDAEERDRDRNKERDRGFEKENRERGRREHVREWDRGKLRHSPSPQGPRRVERGHNRSRSPRRRSSPRRQQREERVEKPADAPAKLLDDLFHKTEASPSIYWLPLSDEGARIRDENRKKEKEDREQKRRDREEDDRQRRRKDIYDNDAKSRHDGPPRRRRRVSSSD</sequence>
<name>A0A7I8VR21_9ANNE</name>
<dbReference type="AlphaFoldDB" id="A0A7I8VR21"/>
<dbReference type="PANTHER" id="PTHR46589">
    <property type="entry name" value="APOPTOTIC CHROMATIN CONDENSATION INDUCER IN THE NUCLEUS"/>
    <property type="match status" value="1"/>
</dbReference>
<keyword evidence="4" id="KW-1185">Reference proteome</keyword>
<evidence type="ECO:0000313" key="4">
    <source>
        <dbReference type="Proteomes" id="UP000549394"/>
    </source>
</evidence>
<dbReference type="InterPro" id="IPR036361">
    <property type="entry name" value="SAP_dom_sf"/>
</dbReference>
<dbReference type="SMART" id="SM00513">
    <property type="entry name" value="SAP"/>
    <property type="match status" value="1"/>
</dbReference>
<dbReference type="SUPFAM" id="SSF54928">
    <property type="entry name" value="RNA-binding domain, RBD"/>
    <property type="match status" value="1"/>
</dbReference>